<dbReference type="EMBL" id="JBHUHP010000014">
    <property type="protein sequence ID" value="MFD2092777.1"/>
    <property type="molecule type" value="Genomic_DNA"/>
</dbReference>
<dbReference type="PROSITE" id="PS50112">
    <property type="entry name" value="PAS"/>
    <property type="match status" value="1"/>
</dbReference>
<dbReference type="PROSITE" id="PS50887">
    <property type="entry name" value="GGDEF"/>
    <property type="match status" value="1"/>
</dbReference>
<dbReference type="InterPro" id="IPR000160">
    <property type="entry name" value="GGDEF_dom"/>
</dbReference>
<dbReference type="Gene3D" id="3.30.70.270">
    <property type="match status" value="1"/>
</dbReference>
<dbReference type="Pfam" id="PF08448">
    <property type="entry name" value="PAS_4"/>
    <property type="match status" value="1"/>
</dbReference>
<dbReference type="SUPFAM" id="SSF55073">
    <property type="entry name" value="Nucleotide cyclase"/>
    <property type="match status" value="1"/>
</dbReference>
<dbReference type="InterPro" id="IPR000014">
    <property type="entry name" value="PAS"/>
</dbReference>
<keyword evidence="6" id="KW-1185">Reference proteome</keyword>
<dbReference type="PANTHER" id="PTHR44757">
    <property type="entry name" value="DIGUANYLATE CYCLASE DGCP"/>
    <property type="match status" value="1"/>
</dbReference>
<dbReference type="Pfam" id="PF00563">
    <property type="entry name" value="EAL"/>
    <property type="match status" value="1"/>
</dbReference>
<keyword evidence="1" id="KW-0812">Transmembrane</keyword>
<feature type="domain" description="PAS" evidence="2">
    <location>
        <begin position="82"/>
        <end position="146"/>
    </location>
</feature>
<evidence type="ECO:0000256" key="1">
    <source>
        <dbReference type="SAM" id="Phobius"/>
    </source>
</evidence>
<dbReference type="CDD" id="cd00130">
    <property type="entry name" value="PAS"/>
    <property type="match status" value="1"/>
</dbReference>
<dbReference type="SMART" id="SM00091">
    <property type="entry name" value="PAS"/>
    <property type="match status" value="1"/>
</dbReference>
<evidence type="ECO:0000259" key="2">
    <source>
        <dbReference type="PROSITE" id="PS50112"/>
    </source>
</evidence>
<dbReference type="SMART" id="SM00267">
    <property type="entry name" value="GGDEF"/>
    <property type="match status" value="1"/>
</dbReference>
<dbReference type="SMART" id="SM00052">
    <property type="entry name" value="EAL"/>
    <property type="match status" value="1"/>
</dbReference>
<feature type="transmembrane region" description="Helical" evidence="1">
    <location>
        <begin position="24"/>
        <end position="43"/>
    </location>
</feature>
<feature type="domain" description="GGDEF" evidence="4">
    <location>
        <begin position="237"/>
        <end position="364"/>
    </location>
</feature>
<dbReference type="InterPro" id="IPR013656">
    <property type="entry name" value="PAS_4"/>
</dbReference>
<evidence type="ECO:0000259" key="4">
    <source>
        <dbReference type="PROSITE" id="PS50887"/>
    </source>
</evidence>
<dbReference type="SUPFAM" id="SSF141868">
    <property type="entry name" value="EAL domain-like"/>
    <property type="match status" value="1"/>
</dbReference>
<feature type="transmembrane region" description="Helical" evidence="1">
    <location>
        <begin position="49"/>
        <end position="69"/>
    </location>
</feature>
<dbReference type="RefSeq" id="WP_376877339.1">
    <property type="nucleotide sequence ID" value="NZ_JBHUHP010000014.1"/>
</dbReference>
<proteinExistence type="predicted"/>
<name>A0ABW4XBT9_9ACTN</name>
<dbReference type="Gene3D" id="3.20.20.450">
    <property type="entry name" value="EAL domain"/>
    <property type="match status" value="1"/>
</dbReference>
<dbReference type="SUPFAM" id="SSF55785">
    <property type="entry name" value="PYP-like sensor domain (PAS domain)"/>
    <property type="match status" value="1"/>
</dbReference>
<evidence type="ECO:0000313" key="5">
    <source>
        <dbReference type="EMBL" id="MFD2092777.1"/>
    </source>
</evidence>
<dbReference type="InterPro" id="IPR052155">
    <property type="entry name" value="Biofilm_reg_signaling"/>
</dbReference>
<dbReference type="CDD" id="cd01948">
    <property type="entry name" value="EAL"/>
    <property type="match status" value="1"/>
</dbReference>
<sequence length="641" mass="68226">MTTAPVQGQPAAAFPVAPRDGRTGLLAVPAVVVAVALVVGGLLSVTTVLGLVLAGAGLVVLVSFQATLWRRQRRLTGDLQRSQSSFRTLVKSSVDPVVILDDQLRVTFASESLAELLGVDPACMLGQPAGRPVHPADRDTLFAALDAGGTDATVRTARVRHADGHWRLVQATIRDLRADPDVGALVLYCRDVTSRVPAAGIDLELQELSLTDPVTGLPNRGALVRRLGAVQREARTRPFSLALVRISGLSSEVLAPDTAIAVLRALTTRLTRALRGEDWLARGKDGDFVVLVDGSIAEAETVAARLVEAVGPVPVPGGSLRLSAVSGVTAVPADVDTGEALRRGELALRSAAAAGPGAVHRYDDALRIEQDRRTTLRADLDGALARGELRLVFQPVVDVVMHRTVSVEALLRWRHPLFGDVSPSEFVPLAEESPLITEVGRWVMHEACATIAALRDTDLGVAVNVSARQVRSGELVPDVISALETTGLPSSRLIVEITESVLLDDSHVIEDLTVLRQLGVRVAVDDFGTGWSSLAYLVGMPVDVLKMDQYFLANVEHDPARRAMCRAVLQLGSSLGLPVIVEGVTNEAVLTLLRDMGHRYLQGYVFARPLEAAQLAAGAWDVRTERSEALPVPAAPPASRP</sequence>
<feature type="domain" description="EAL" evidence="3">
    <location>
        <begin position="373"/>
        <end position="623"/>
    </location>
</feature>
<dbReference type="PANTHER" id="PTHR44757:SF2">
    <property type="entry name" value="BIOFILM ARCHITECTURE MAINTENANCE PROTEIN MBAA"/>
    <property type="match status" value="1"/>
</dbReference>
<protein>
    <submittedName>
        <fullName evidence="5">Bifunctional diguanylate cyclase/phosphodiesterase</fullName>
    </submittedName>
</protein>
<dbReference type="PROSITE" id="PS50883">
    <property type="entry name" value="EAL"/>
    <property type="match status" value="1"/>
</dbReference>
<dbReference type="InterPro" id="IPR035965">
    <property type="entry name" value="PAS-like_dom_sf"/>
</dbReference>
<dbReference type="Pfam" id="PF00990">
    <property type="entry name" value="GGDEF"/>
    <property type="match status" value="1"/>
</dbReference>
<evidence type="ECO:0000259" key="3">
    <source>
        <dbReference type="PROSITE" id="PS50883"/>
    </source>
</evidence>
<gene>
    <name evidence="5" type="ORF">ACFSHS_14470</name>
</gene>
<dbReference type="NCBIfam" id="TIGR00229">
    <property type="entry name" value="sensory_box"/>
    <property type="match status" value="1"/>
</dbReference>
<dbReference type="Proteomes" id="UP001597402">
    <property type="component" value="Unassembled WGS sequence"/>
</dbReference>
<reference evidence="6" key="1">
    <citation type="journal article" date="2019" name="Int. J. Syst. Evol. Microbiol.">
        <title>The Global Catalogue of Microorganisms (GCM) 10K type strain sequencing project: providing services to taxonomists for standard genome sequencing and annotation.</title>
        <authorList>
            <consortium name="The Broad Institute Genomics Platform"/>
            <consortium name="The Broad Institute Genome Sequencing Center for Infectious Disease"/>
            <person name="Wu L."/>
            <person name="Ma J."/>
        </authorList>
    </citation>
    <scope>NUCLEOTIDE SEQUENCE [LARGE SCALE GENOMIC DNA]</scope>
    <source>
        <strain evidence="6">JCM 3338</strain>
    </source>
</reference>
<dbReference type="InterPro" id="IPR035919">
    <property type="entry name" value="EAL_sf"/>
</dbReference>
<dbReference type="InterPro" id="IPR001633">
    <property type="entry name" value="EAL_dom"/>
</dbReference>
<dbReference type="Gene3D" id="3.30.450.20">
    <property type="entry name" value="PAS domain"/>
    <property type="match status" value="1"/>
</dbReference>
<organism evidence="5 6">
    <name type="scientific">Blastococcus deserti</name>
    <dbReference type="NCBI Taxonomy" id="2259033"/>
    <lineage>
        <taxon>Bacteria</taxon>
        <taxon>Bacillati</taxon>
        <taxon>Actinomycetota</taxon>
        <taxon>Actinomycetes</taxon>
        <taxon>Geodermatophilales</taxon>
        <taxon>Geodermatophilaceae</taxon>
        <taxon>Blastococcus</taxon>
    </lineage>
</organism>
<keyword evidence="1" id="KW-0472">Membrane</keyword>
<keyword evidence="1" id="KW-1133">Transmembrane helix</keyword>
<dbReference type="InterPro" id="IPR029787">
    <property type="entry name" value="Nucleotide_cyclase"/>
</dbReference>
<accession>A0ABW4XBT9</accession>
<comment type="caution">
    <text evidence="5">The sequence shown here is derived from an EMBL/GenBank/DDBJ whole genome shotgun (WGS) entry which is preliminary data.</text>
</comment>
<dbReference type="InterPro" id="IPR043128">
    <property type="entry name" value="Rev_trsase/Diguanyl_cyclase"/>
</dbReference>
<evidence type="ECO:0000313" key="6">
    <source>
        <dbReference type="Proteomes" id="UP001597402"/>
    </source>
</evidence>